<reference evidence="7 8" key="1">
    <citation type="submission" date="2016-07" db="EMBL/GenBank/DDBJ databases">
        <title>Pervasive Adenine N6-methylation of Active Genes in Fungi.</title>
        <authorList>
            <consortium name="DOE Joint Genome Institute"/>
            <person name="Mondo S.J."/>
            <person name="Dannebaum R.O."/>
            <person name="Kuo R.C."/>
            <person name="Labutti K."/>
            <person name="Haridas S."/>
            <person name="Kuo A."/>
            <person name="Salamov A."/>
            <person name="Ahrendt S.R."/>
            <person name="Lipzen A."/>
            <person name="Sullivan W."/>
            <person name="Andreopoulos W.B."/>
            <person name="Clum A."/>
            <person name="Lindquist E."/>
            <person name="Daum C."/>
            <person name="Ramamoorthy G.K."/>
            <person name="Gryganskyi A."/>
            <person name="Culley D."/>
            <person name="Magnuson J.K."/>
            <person name="James T.Y."/>
            <person name="O'Malley M.A."/>
            <person name="Stajich J.E."/>
            <person name="Spatafora J.W."/>
            <person name="Visel A."/>
            <person name="Grigoriev I.V."/>
        </authorList>
    </citation>
    <scope>NUCLEOTIDE SEQUENCE [LARGE SCALE GENOMIC DNA]</scope>
    <source>
        <strain evidence="7 8">ATCC 12442</strain>
    </source>
</reference>
<dbReference type="STRING" id="61395.A0A1Y1W028"/>
<dbReference type="InterPro" id="IPR037278">
    <property type="entry name" value="ARFGAP/RecO"/>
</dbReference>
<dbReference type="PRINTS" id="PR00405">
    <property type="entry name" value="REVINTRACTNG"/>
</dbReference>
<gene>
    <name evidence="7" type="ORF">DL89DRAFT_205357</name>
</gene>
<dbReference type="Gene3D" id="1.10.220.150">
    <property type="entry name" value="Arf GTPase activating protein"/>
    <property type="match status" value="1"/>
</dbReference>
<keyword evidence="8" id="KW-1185">Reference proteome</keyword>
<feature type="non-terminal residue" evidence="7">
    <location>
        <position position="1"/>
    </location>
</feature>
<dbReference type="AlphaFoldDB" id="A0A1Y1W028"/>
<evidence type="ECO:0000256" key="3">
    <source>
        <dbReference type="ARBA" id="ARBA00022771"/>
    </source>
</evidence>
<dbReference type="Pfam" id="PF01412">
    <property type="entry name" value="ArfGap"/>
    <property type="match status" value="1"/>
</dbReference>
<dbReference type="SMART" id="SM00105">
    <property type="entry name" value="ArfGap"/>
    <property type="match status" value="1"/>
</dbReference>
<dbReference type="GO" id="GO:0008270">
    <property type="term" value="F:zinc ion binding"/>
    <property type="evidence" value="ECO:0007669"/>
    <property type="project" value="UniProtKB-KW"/>
</dbReference>
<accession>A0A1Y1W028</accession>
<keyword evidence="4" id="KW-0862">Zinc</keyword>
<dbReference type="PANTHER" id="PTHR45705:SF1">
    <property type="entry name" value="FI20236P1"/>
    <property type="match status" value="1"/>
</dbReference>
<organism evidence="7 8">
    <name type="scientific">Linderina pennispora</name>
    <dbReference type="NCBI Taxonomy" id="61395"/>
    <lineage>
        <taxon>Eukaryota</taxon>
        <taxon>Fungi</taxon>
        <taxon>Fungi incertae sedis</taxon>
        <taxon>Zoopagomycota</taxon>
        <taxon>Kickxellomycotina</taxon>
        <taxon>Kickxellomycetes</taxon>
        <taxon>Kickxellales</taxon>
        <taxon>Kickxellaceae</taxon>
        <taxon>Linderina</taxon>
    </lineage>
</organism>
<dbReference type="RefSeq" id="XP_040740821.1">
    <property type="nucleotide sequence ID" value="XM_040884065.1"/>
</dbReference>
<protein>
    <submittedName>
        <fullName evidence="7">Arf GTPase activating protein</fullName>
    </submittedName>
</protein>
<evidence type="ECO:0000256" key="2">
    <source>
        <dbReference type="ARBA" id="ARBA00022723"/>
    </source>
</evidence>
<dbReference type="SUPFAM" id="SSF57863">
    <property type="entry name" value="ArfGap/RecO-like zinc finger"/>
    <property type="match status" value="1"/>
</dbReference>
<evidence type="ECO:0000313" key="7">
    <source>
        <dbReference type="EMBL" id="ORX66862.1"/>
    </source>
</evidence>
<evidence type="ECO:0000256" key="5">
    <source>
        <dbReference type="PROSITE-ProRule" id="PRU00288"/>
    </source>
</evidence>
<dbReference type="OrthoDB" id="10266696at2759"/>
<dbReference type="InterPro" id="IPR051718">
    <property type="entry name" value="ARF_GTPase-activating"/>
</dbReference>
<keyword evidence="1" id="KW-0343">GTPase activation</keyword>
<evidence type="ECO:0000256" key="4">
    <source>
        <dbReference type="ARBA" id="ARBA00022833"/>
    </source>
</evidence>
<feature type="domain" description="Arf-GAP" evidence="6">
    <location>
        <begin position="2"/>
        <end position="87"/>
    </location>
</feature>
<comment type="caution">
    <text evidence="7">The sequence shown here is derived from an EMBL/GenBank/DDBJ whole genome shotgun (WGS) entry which is preliminary data.</text>
</comment>
<evidence type="ECO:0000313" key="8">
    <source>
        <dbReference type="Proteomes" id="UP000193922"/>
    </source>
</evidence>
<dbReference type="GeneID" id="63800713"/>
<dbReference type="InterPro" id="IPR038508">
    <property type="entry name" value="ArfGAP_dom_sf"/>
</dbReference>
<dbReference type="FunFam" id="1.10.220.150:FF:000009">
    <property type="entry name" value="stromal membrane-associated protein 1 isoform X1"/>
    <property type="match status" value="1"/>
</dbReference>
<evidence type="ECO:0000256" key="1">
    <source>
        <dbReference type="ARBA" id="ARBA00022468"/>
    </source>
</evidence>
<dbReference type="Proteomes" id="UP000193922">
    <property type="component" value="Unassembled WGS sequence"/>
</dbReference>
<sequence length="87" mass="9867">HTKLLSELVKQPDNSTCADCGAPGPRWASWNIGVFLCIRCGGFHRRIGTHITKVKSISLDNWTPEQIEHFRRIGNKRANAFFNPHPD</sequence>
<keyword evidence="2" id="KW-0479">Metal-binding</keyword>
<feature type="non-terminal residue" evidence="7">
    <location>
        <position position="87"/>
    </location>
</feature>
<evidence type="ECO:0000259" key="6">
    <source>
        <dbReference type="PROSITE" id="PS50115"/>
    </source>
</evidence>
<keyword evidence="3 5" id="KW-0863">Zinc-finger</keyword>
<dbReference type="CDD" id="cd08204">
    <property type="entry name" value="ArfGap"/>
    <property type="match status" value="1"/>
</dbReference>
<dbReference type="EMBL" id="MCFD01000014">
    <property type="protein sequence ID" value="ORX66862.1"/>
    <property type="molecule type" value="Genomic_DNA"/>
</dbReference>
<proteinExistence type="predicted"/>
<name>A0A1Y1W028_9FUNG</name>
<dbReference type="PANTHER" id="PTHR45705">
    <property type="entry name" value="FI20236P1"/>
    <property type="match status" value="1"/>
</dbReference>
<dbReference type="PROSITE" id="PS50115">
    <property type="entry name" value="ARFGAP"/>
    <property type="match status" value="1"/>
</dbReference>
<dbReference type="GO" id="GO:0005096">
    <property type="term" value="F:GTPase activator activity"/>
    <property type="evidence" value="ECO:0007669"/>
    <property type="project" value="UniProtKB-KW"/>
</dbReference>
<dbReference type="GO" id="GO:0005737">
    <property type="term" value="C:cytoplasm"/>
    <property type="evidence" value="ECO:0007669"/>
    <property type="project" value="TreeGrafter"/>
</dbReference>
<dbReference type="InterPro" id="IPR001164">
    <property type="entry name" value="ArfGAP_dom"/>
</dbReference>